<dbReference type="InterPro" id="IPR017039">
    <property type="entry name" value="Virul_fac_BrkB"/>
</dbReference>
<feature type="transmembrane region" description="Helical" evidence="7">
    <location>
        <begin position="31"/>
        <end position="53"/>
    </location>
</feature>
<dbReference type="InterPro" id="IPR023679">
    <property type="entry name" value="UPF0761_bac"/>
</dbReference>
<dbReference type="PANTHER" id="PTHR30213">
    <property type="entry name" value="INNER MEMBRANE PROTEIN YHJD"/>
    <property type="match status" value="1"/>
</dbReference>
<evidence type="ECO:0000313" key="9">
    <source>
        <dbReference type="Proteomes" id="UP001626549"/>
    </source>
</evidence>
<evidence type="ECO:0000256" key="3">
    <source>
        <dbReference type="ARBA" id="ARBA00022519"/>
    </source>
</evidence>
<dbReference type="PANTHER" id="PTHR30213:SF0">
    <property type="entry name" value="UPF0761 MEMBRANE PROTEIN YIHY"/>
    <property type="match status" value="1"/>
</dbReference>
<evidence type="ECO:0000256" key="6">
    <source>
        <dbReference type="ARBA" id="ARBA00023136"/>
    </source>
</evidence>
<evidence type="ECO:0000313" key="8">
    <source>
        <dbReference type="EMBL" id="WOJ96401.1"/>
    </source>
</evidence>
<comment type="subcellular location">
    <subcellularLocation>
        <location evidence="1 7">Cell membrane</location>
        <topology evidence="1 7">Multi-pass membrane protein</topology>
    </subcellularLocation>
</comment>
<feature type="transmembrane region" description="Helical" evidence="7">
    <location>
        <begin position="171"/>
        <end position="196"/>
    </location>
</feature>
<feature type="transmembrane region" description="Helical" evidence="7">
    <location>
        <begin position="208"/>
        <end position="226"/>
    </location>
</feature>
<proteinExistence type="inferred from homology"/>
<comment type="similarity">
    <text evidence="7">Belongs to the UPF0761 family.</text>
</comment>
<dbReference type="Pfam" id="PF03631">
    <property type="entry name" value="Virul_fac_BrkB"/>
    <property type="match status" value="1"/>
</dbReference>
<keyword evidence="5 7" id="KW-1133">Transmembrane helix</keyword>
<evidence type="ECO:0000256" key="5">
    <source>
        <dbReference type="ARBA" id="ARBA00022989"/>
    </source>
</evidence>
<evidence type="ECO:0000256" key="4">
    <source>
        <dbReference type="ARBA" id="ARBA00022692"/>
    </source>
</evidence>
<dbReference type="RefSeq" id="WP_407327081.1">
    <property type="nucleotide sequence ID" value="NZ_CP136865.1"/>
</dbReference>
<protein>
    <recommendedName>
        <fullName evidence="7">UPF0761 membrane protein R0137_14265</fullName>
    </recommendedName>
</protein>
<feature type="transmembrane region" description="Helical" evidence="7">
    <location>
        <begin position="96"/>
        <end position="115"/>
    </location>
</feature>
<dbReference type="EMBL" id="CP136865">
    <property type="protein sequence ID" value="WOJ96401.1"/>
    <property type="molecule type" value="Genomic_DNA"/>
</dbReference>
<keyword evidence="4 7" id="KW-0812">Transmembrane</keyword>
<feature type="transmembrane region" description="Helical" evidence="7">
    <location>
        <begin position="136"/>
        <end position="159"/>
    </location>
</feature>
<evidence type="ECO:0000256" key="7">
    <source>
        <dbReference type="HAMAP-Rule" id="MF_00672"/>
    </source>
</evidence>
<gene>
    <name evidence="8" type="ORF">R0137_14265</name>
</gene>
<accession>A0ABZ0IAL9</accession>
<dbReference type="HAMAP" id="MF_00672">
    <property type="entry name" value="UPF0761"/>
    <property type="match status" value="1"/>
</dbReference>
<name>A0ABZ0IAL9_9GAMM</name>
<keyword evidence="9" id="KW-1185">Reference proteome</keyword>
<keyword evidence="3" id="KW-0997">Cell inner membrane</keyword>
<sequence>METSLNRLQKLQRRGLYLAARYKTDRCRDSAAALTYMSLFALVPLLTVLYTMASAVPAFQGLESNIQELMFDNLVPETSAGIEEYLSDFSRQAKNLTGFGIAFLIVTAILMLRNIEQAFNLIWRTRGNRSTVSSFLLYWAILSLAPVTIGLGLGVSTFLASFAGRLEEWDIIGIGALLLRMLPFFLQVMGFTLVYAAVPNCRVPVKHAFVGGVIAATSFNIARALFTKLVSGSSITFIYGAFAAVPLFLLWIYISWNIVLVSAIVVHSLSAYQSEAQSRRPLLIKGLEVLETLWQRQSKGLPLKELDLLSGRKLSVDAESWQQLRDCFLKHRIIAKDERGHYLLARDLHSVPLWQVQQWLDTEGELSIAARESMPDWEQRAIKLLDEQQQGIREHMDVPLATLFER</sequence>
<evidence type="ECO:0000256" key="1">
    <source>
        <dbReference type="ARBA" id="ARBA00004651"/>
    </source>
</evidence>
<organism evidence="8 9">
    <name type="scientific">Congregibacter brevis</name>
    <dbReference type="NCBI Taxonomy" id="3081201"/>
    <lineage>
        <taxon>Bacteria</taxon>
        <taxon>Pseudomonadati</taxon>
        <taxon>Pseudomonadota</taxon>
        <taxon>Gammaproteobacteria</taxon>
        <taxon>Cellvibrionales</taxon>
        <taxon>Halieaceae</taxon>
        <taxon>Congregibacter</taxon>
    </lineage>
</organism>
<feature type="transmembrane region" description="Helical" evidence="7">
    <location>
        <begin position="238"/>
        <end position="266"/>
    </location>
</feature>
<dbReference type="NCBIfam" id="TIGR00765">
    <property type="entry name" value="yihY_not_rbn"/>
    <property type="match status" value="1"/>
</dbReference>
<evidence type="ECO:0000256" key="2">
    <source>
        <dbReference type="ARBA" id="ARBA00022475"/>
    </source>
</evidence>
<dbReference type="Proteomes" id="UP001626549">
    <property type="component" value="Chromosome"/>
</dbReference>
<keyword evidence="2 7" id="KW-1003">Cell membrane</keyword>
<reference evidence="8 9" key="1">
    <citation type="submission" date="2023-10" db="EMBL/GenBank/DDBJ databases">
        <title>Two novel species belonging to the OM43/NOR5 clade.</title>
        <authorList>
            <person name="Park M."/>
        </authorList>
    </citation>
    <scope>NUCLEOTIDE SEQUENCE [LARGE SCALE GENOMIC DNA]</scope>
    <source>
        <strain evidence="8 9">IMCC45268</strain>
    </source>
</reference>
<keyword evidence="6 7" id="KW-0472">Membrane</keyword>